<dbReference type="GO" id="GO:0006511">
    <property type="term" value="P:ubiquitin-dependent protein catabolic process"/>
    <property type="evidence" value="ECO:0007669"/>
    <property type="project" value="InterPro"/>
</dbReference>
<dbReference type="Proteomes" id="UP000271162">
    <property type="component" value="Unassembled WGS sequence"/>
</dbReference>
<organism evidence="6">
    <name type="scientific">Nippostrongylus brasiliensis</name>
    <name type="common">Rat hookworm</name>
    <dbReference type="NCBI Taxonomy" id="27835"/>
    <lineage>
        <taxon>Eukaryota</taxon>
        <taxon>Metazoa</taxon>
        <taxon>Ecdysozoa</taxon>
        <taxon>Nematoda</taxon>
        <taxon>Chromadorea</taxon>
        <taxon>Rhabditida</taxon>
        <taxon>Rhabditina</taxon>
        <taxon>Rhabditomorpha</taxon>
        <taxon>Strongyloidea</taxon>
        <taxon>Heligmosomidae</taxon>
        <taxon>Nippostrongylus</taxon>
    </lineage>
</organism>
<keyword evidence="2" id="KW-0833">Ubl conjugation pathway</keyword>
<dbReference type="InterPro" id="IPR045093">
    <property type="entry name" value="Cullin"/>
</dbReference>
<dbReference type="AlphaFoldDB" id="A0A0N4XNG6"/>
<dbReference type="STRING" id="27835.A0A0N4XNG6"/>
<evidence type="ECO:0000313" key="4">
    <source>
        <dbReference type="EMBL" id="VDL67658.1"/>
    </source>
</evidence>
<gene>
    <name evidence="4" type="ORF">NBR_LOCUS4069</name>
</gene>
<name>A0A0N4XNG6_NIPBR</name>
<feature type="domain" description="Cullin N-terminal" evidence="3">
    <location>
        <begin position="2"/>
        <end position="89"/>
    </location>
</feature>
<dbReference type="SUPFAM" id="SSF74788">
    <property type="entry name" value="Cullin repeat-like"/>
    <property type="match status" value="1"/>
</dbReference>
<evidence type="ECO:0000313" key="6">
    <source>
        <dbReference type="WBParaSite" id="NBR_0000406801-mRNA-1"/>
    </source>
</evidence>
<dbReference type="InterPro" id="IPR016159">
    <property type="entry name" value="Cullin_repeat-like_dom_sf"/>
</dbReference>
<sequence>MLRTLDLYKQAFEEEFLTNTSVHYTHESMSLVRSLETVDFLLYVERRIKEENERIDLYLDESTRTPLLTRAEKCLISDHMQEVVDNEYFVKI</sequence>
<protein>
    <submittedName>
        <fullName evidence="6">Cullin-4 (inferred by orthology to a D. melanogaster protein)</fullName>
    </submittedName>
</protein>
<evidence type="ECO:0000313" key="5">
    <source>
        <dbReference type="Proteomes" id="UP000271162"/>
    </source>
</evidence>
<evidence type="ECO:0000256" key="2">
    <source>
        <dbReference type="ARBA" id="ARBA00022786"/>
    </source>
</evidence>
<dbReference type="WBParaSite" id="NBR_0000406801-mRNA-1">
    <property type="protein sequence ID" value="NBR_0000406801-mRNA-1"/>
    <property type="gene ID" value="NBR_0000406801"/>
</dbReference>
<dbReference type="InterPro" id="IPR001373">
    <property type="entry name" value="Cullin_N"/>
</dbReference>
<accession>A0A0N4XNG6</accession>
<reference evidence="6" key="1">
    <citation type="submission" date="2017-02" db="UniProtKB">
        <authorList>
            <consortium name="WormBaseParasite"/>
        </authorList>
    </citation>
    <scope>IDENTIFICATION</scope>
</reference>
<dbReference type="GO" id="GO:0031625">
    <property type="term" value="F:ubiquitin protein ligase binding"/>
    <property type="evidence" value="ECO:0007669"/>
    <property type="project" value="InterPro"/>
</dbReference>
<dbReference type="PANTHER" id="PTHR11932">
    <property type="entry name" value="CULLIN"/>
    <property type="match status" value="1"/>
</dbReference>
<proteinExistence type="inferred from homology"/>
<evidence type="ECO:0000256" key="1">
    <source>
        <dbReference type="ARBA" id="ARBA00006019"/>
    </source>
</evidence>
<reference evidence="4 5" key="2">
    <citation type="submission" date="2018-11" db="EMBL/GenBank/DDBJ databases">
        <authorList>
            <consortium name="Pathogen Informatics"/>
        </authorList>
    </citation>
    <scope>NUCLEOTIDE SEQUENCE [LARGE SCALE GENOMIC DNA]</scope>
</reference>
<dbReference type="EMBL" id="UYSL01006980">
    <property type="protein sequence ID" value="VDL67658.1"/>
    <property type="molecule type" value="Genomic_DNA"/>
</dbReference>
<keyword evidence="5" id="KW-1185">Reference proteome</keyword>
<dbReference type="Pfam" id="PF00888">
    <property type="entry name" value="Cullin"/>
    <property type="match status" value="1"/>
</dbReference>
<comment type="similarity">
    <text evidence="1">Belongs to the cullin family.</text>
</comment>
<evidence type="ECO:0000259" key="3">
    <source>
        <dbReference type="Pfam" id="PF00888"/>
    </source>
</evidence>
<dbReference type="Gene3D" id="1.20.1310.10">
    <property type="entry name" value="Cullin Repeats"/>
    <property type="match status" value="1"/>
</dbReference>